<feature type="transmembrane region" description="Helical" evidence="7">
    <location>
        <begin position="116"/>
        <end position="138"/>
    </location>
</feature>
<keyword evidence="5 7" id="KW-1133">Transmembrane helix</keyword>
<feature type="domain" description="ABC transmembrane type-1" evidence="8">
    <location>
        <begin position="79"/>
        <end position="271"/>
    </location>
</feature>
<dbReference type="PROSITE" id="PS50928">
    <property type="entry name" value="ABC_TM1"/>
    <property type="match status" value="1"/>
</dbReference>
<organism evidence="9">
    <name type="scientific">Dictyoglomus thermophilum</name>
    <dbReference type="NCBI Taxonomy" id="14"/>
    <lineage>
        <taxon>Bacteria</taxon>
        <taxon>Pseudomonadati</taxon>
        <taxon>Dictyoglomota</taxon>
        <taxon>Dictyoglomia</taxon>
        <taxon>Dictyoglomales</taxon>
        <taxon>Dictyoglomaceae</taxon>
        <taxon>Dictyoglomus</taxon>
    </lineage>
</organism>
<evidence type="ECO:0000256" key="7">
    <source>
        <dbReference type="RuleBase" id="RU363032"/>
    </source>
</evidence>
<reference evidence="9" key="1">
    <citation type="journal article" date="2020" name="mSystems">
        <title>Genome- and Community-Level Interaction Insights into Carbon Utilization and Element Cycling Functions of Hydrothermarchaeota in Hydrothermal Sediment.</title>
        <authorList>
            <person name="Zhou Z."/>
            <person name="Liu Y."/>
            <person name="Xu W."/>
            <person name="Pan J."/>
            <person name="Luo Z.H."/>
            <person name="Li M."/>
        </authorList>
    </citation>
    <scope>NUCLEOTIDE SEQUENCE [LARGE SCALE GENOMIC DNA]</scope>
    <source>
        <strain evidence="9">SpSt-70</strain>
    </source>
</reference>
<keyword evidence="6 7" id="KW-0472">Membrane</keyword>
<dbReference type="SUPFAM" id="SSF161098">
    <property type="entry name" value="MetI-like"/>
    <property type="match status" value="1"/>
</dbReference>
<dbReference type="Pfam" id="PF00528">
    <property type="entry name" value="BPD_transp_1"/>
    <property type="match status" value="1"/>
</dbReference>
<comment type="subcellular location">
    <subcellularLocation>
        <location evidence="1 7">Cell membrane</location>
        <topology evidence="1 7">Multi-pass membrane protein</topology>
    </subcellularLocation>
</comment>
<keyword evidence="2 7" id="KW-0813">Transport</keyword>
<feature type="transmembrane region" description="Helical" evidence="7">
    <location>
        <begin position="249"/>
        <end position="271"/>
    </location>
</feature>
<dbReference type="GO" id="GO:0055085">
    <property type="term" value="P:transmembrane transport"/>
    <property type="evidence" value="ECO:0007669"/>
    <property type="project" value="InterPro"/>
</dbReference>
<accession>A0A7V3ZJ67</accession>
<dbReference type="OMA" id="LFWVYIA"/>
<feature type="transmembrane region" description="Helical" evidence="7">
    <location>
        <begin position="189"/>
        <end position="211"/>
    </location>
</feature>
<dbReference type="RefSeq" id="WP_012547167.1">
    <property type="nucleotide sequence ID" value="NZ_VTFL01000001.1"/>
</dbReference>
<dbReference type="InterPro" id="IPR035906">
    <property type="entry name" value="MetI-like_sf"/>
</dbReference>
<feature type="transmembrane region" description="Helical" evidence="7">
    <location>
        <begin position="150"/>
        <end position="168"/>
    </location>
</feature>
<evidence type="ECO:0000256" key="6">
    <source>
        <dbReference type="ARBA" id="ARBA00023136"/>
    </source>
</evidence>
<comment type="similarity">
    <text evidence="7">Belongs to the binding-protein-dependent transport system permease family.</text>
</comment>
<feature type="transmembrane region" description="Helical" evidence="7">
    <location>
        <begin position="83"/>
        <end position="104"/>
    </location>
</feature>
<dbReference type="PANTHER" id="PTHR43744">
    <property type="entry name" value="ABC TRANSPORTER PERMEASE PROTEIN MG189-RELATED-RELATED"/>
    <property type="match status" value="1"/>
</dbReference>
<dbReference type="AlphaFoldDB" id="A0A7V3ZJ67"/>
<gene>
    <name evidence="9" type="ORF">ENU78_04915</name>
</gene>
<evidence type="ECO:0000256" key="1">
    <source>
        <dbReference type="ARBA" id="ARBA00004651"/>
    </source>
</evidence>
<comment type="caution">
    <text evidence="9">The sequence shown here is derived from an EMBL/GenBank/DDBJ whole genome shotgun (WGS) entry which is preliminary data.</text>
</comment>
<keyword evidence="4 7" id="KW-0812">Transmembrane</keyword>
<evidence type="ECO:0000256" key="3">
    <source>
        <dbReference type="ARBA" id="ARBA00022475"/>
    </source>
</evidence>
<name>A0A7V3ZJ67_DICTH</name>
<keyword evidence="3" id="KW-1003">Cell membrane</keyword>
<dbReference type="GO" id="GO:0005886">
    <property type="term" value="C:plasma membrane"/>
    <property type="evidence" value="ECO:0007669"/>
    <property type="project" value="UniProtKB-SubCell"/>
</dbReference>
<dbReference type="InterPro" id="IPR000515">
    <property type="entry name" value="MetI-like"/>
</dbReference>
<sequence length="286" mass="31652">MKAWWRIKKEIKTIIFSLVICVIGIIWFIPIFWMLSTSFKPTPVAVAEVKPQWIPKPFTIENYLTVWSPAGGISVANAFKNSVIVAIIATIAGLVVATPAAYALSRIEFPGQKLIFWAYVAILAFPGILFLVPNYFIIHSLNLMNTFSALILPGLGGTFGVFMLRQYMLGIPKELEEVAFIDGCSRLRFLITIAVPLIRPALVTLALMTFLGSWNSFLWPLLVLTTSDKFTLPIALVRFSAGWGDPYRGIGPTMAAAFISVAPVLLIFVLFHRYLLRGISLGGVVK</sequence>
<dbReference type="PANTHER" id="PTHR43744:SF12">
    <property type="entry name" value="ABC TRANSPORTER PERMEASE PROTEIN MG189-RELATED"/>
    <property type="match status" value="1"/>
</dbReference>
<evidence type="ECO:0000256" key="5">
    <source>
        <dbReference type="ARBA" id="ARBA00022989"/>
    </source>
</evidence>
<feature type="transmembrane region" description="Helical" evidence="7">
    <location>
        <begin position="12"/>
        <end position="35"/>
    </location>
</feature>
<proteinExistence type="inferred from homology"/>
<dbReference type="Gene3D" id="1.10.3720.10">
    <property type="entry name" value="MetI-like"/>
    <property type="match status" value="1"/>
</dbReference>
<evidence type="ECO:0000313" key="9">
    <source>
        <dbReference type="EMBL" id="HGK23775.1"/>
    </source>
</evidence>
<evidence type="ECO:0000256" key="4">
    <source>
        <dbReference type="ARBA" id="ARBA00022692"/>
    </source>
</evidence>
<evidence type="ECO:0000259" key="8">
    <source>
        <dbReference type="PROSITE" id="PS50928"/>
    </source>
</evidence>
<evidence type="ECO:0000256" key="2">
    <source>
        <dbReference type="ARBA" id="ARBA00022448"/>
    </source>
</evidence>
<protein>
    <submittedName>
        <fullName evidence="9">Carbohydrate ABC transporter permease</fullName>
    </submittedName>
</protein>
<dbReference type="EMBL" id="DTDV01000014">
    <property type="protein sequence ID" value="HGK23775.1"/>
    <property type="molecule type" value="Genomic_DNA"/>
</dbReference>
<dbReference type="CDD" id="cd06261">
    <property type="entry name" value="TM_PBP2"/>
    <property type="match status" value="1"/>
</dbReference>